<evidence type="ECO:0000259" key="7">
    <source>
        <dbReference type="SMART" id="SM00072"/>
    </source>
</evidence>
<dbReference type="HAMAP" id="MF_00836">
    <property type="entry name" value="PhnN"/>
    <property type="match status" value="1"/>
</dbReference>
<organism evidence="8 9">
    <name type="scientific">Pseudomonas matsuisoli</name>
    <dbReference type="NCBI Taxonomy" id="1515666"/>
    <lineage>
        <taxon>Bacteria</taxon>
        <taxon>Pseudomonadati</taxon>
        <taxon>Pseudomonadota</taxon>
        <taxon>Gammaproteobacteria</taxon>
        <taxon>Pseudomonadales</taxon>
        <taxon>Pseudomonadaceae</taxon>
        <taxon>Pseudomonas</taxon>
    </lineage>
</organism>
<dbReference type="GO" id="GO:0033863">
    <property type="term" value="F:ribose 1,5-bisphosphate phosphokinase activity"/>
    <property type="evidence" value="ECO:0007669"/>
    <property type="project" value="UniProtKB-UniRule"/>
</dbReference>
<dbReference type="InterPro" id="IPR012699">
    <property type="entry name" value="PhnN"/>
</dbReference>
<dbReference type="InterPro" id="IPR008145">
    <property type="entry name" value="GK/Ca_channel_bsu"/>
</dbReference>
<evidence type="ECO:0000313" key="9">
    <source>
        <dbReference type="Proteomes" id="UP000635983"/>
    </source>
</evidence>
<dbReference type="RefSeq" id="WP_188982692.1">
    <property type="nucleotide sequence ID" value="NZ_BMPO01000003.1"/>
</dbReference>
<dbReference type="GO" id="GO:0019634">
    <property type="term" value="P:organic phosphonate metabolic process"/>
    <property type="evidence" value="ECO:0007669"/>
    <property type="project" value="UniProtKB-UniRule"/>
</dbReference>
<dbReference type="AlphaFoldDB" id="A0A917PTB3"/>
<dbReference type="InterPro" id="IPR027417">
    <property type="entry name" value="P-loop_NTPase"/>
</dbReference>
<dbReference type="GO" id="GO:0006015">
    <property type="term" value="P:5-phosphoribose 1-diphosphate biosynthetic process"/>
    <property type="evidence" value="ECO:0007669"/>
    <property type="project" value="UniProtKB-UniRule"/>
</dbReference>
<gene>
    <name evidence="6 8" type="primary">phnN</name>
    <name evidence="8" type="ORF">GCM10009304_16230</name>
</gene>
<feature type="binding site" evidence="6">
    <location>
        <begin position="10"/>
        <end position="17"/>
    </location>
    <ligand>
        <name>ATP</name>
        <dbReference type="ChEBI" id="CHEBI:30616"/>
    </ligand>
</feature>
<evidence type="ECO:0000313" key="8">
    <source>
        <dbReference type="EMBL" id="GGJ91198.1"/>
    </source>
</evidence>
<dbReference type="Proteomes" id="UP000635983">
    <property type="component" value="Unassembled WGS sequence"/>
</dbReference>
<evidence type="ECO:0000256" key="2">
    <source>
        <dbReference type="ARBA" id="ARBA00005069"/>
    </source>
</evidence>
<dbReference type="GO" id="GO:0005524">
    <property type="term" value="F:ATP binding"/>
    <property type="evidence" value="ECO:0007669"/>
    <property type="project" value="UniProtKB-KW"/>
</dbReference>
<evidence type="ECO:0000256" key="5">
    <source>
        <dbReference type="ARBA" id="ARBA00022840"/>
    </source>
</evidence>
<keyword evidence="4 6" id="KW-0547">Nucleotide-binding</keyword>
<evidence type="ECO:0000256" key="4">
    <source>
        <dbReference type="ARBA" id="ARBA00022741"/>
    </source>
</evidence>
<evidence type="ECO:0000256" key="6">
    <source>
        <dbReference type="HAMAP-Rule" id="MF_00836"/>
    </source>
</evidence>
<reference evidence="8" key="2">
    <citation type="submission" date="2020-09" db="EMBL/GenBank/DDBJ databases">
        <authorList>
            <person name="Sun Q."/>
            <person name="Ohkuma M."/>
        </authorList>
    </citation>
    <scope>NUCLEOTIDE SEQUENCE</scope>
    <source>
        <strain evidence="8">JCM 30078</strain>
    </source>
</reference>
<feature type="domain" description="Guanylate kinase/L-type calcium channel beta subunit" evidence="7">
    <location>
        <begin position="2"/>
        <end position="184"/>
    </location>
</feature>
<comment type="catalytic activity">
    <reaction evidence="1 6">
        <text>alpha-D-ribose 1,5-bisphosphate + ATP = 5-phospho-alpha-D-ribose 1-diphosphate + ADP</text>
        <dbReference type="Rhea" id="RHEA:20109"/>
        <dbReference type="ChEBI" id="CHEBI:30616"/>
        <dbReference type="ChEBI" id="CHEBI:58017"/>
        <dbReference type="ChEBI" id="CHEBI:68688"/>
        <dbReference type="ChEBI" id="CHEBI:456216"/>
        <dbReference type="EC" id="2.7.4.23"/>
    </reaction>
</comment>
<dbReference type="EMBL" id="BMPO01000003">
    <property type="protein sequence ID" value="GGJ91198.1"/>
    <property type="molecule type" value="Genomic_DNA"/>
</dbReference>
<accession>A0A917PTB3</accession>
<dbReference type="NCBIfam" id="NF007485">
    <property type="entry name" value="PRK10078.1"/>
    <property type="match status" value="1"/>
</dbReference>
<evidence type="ECO:0000256" key="1">
    <source>
        <dbReference type="ARBA" id="ARBA00000373"/>
    </source>
</evidence>
<dbReference type="Gene3D" id="3.40.50.300">
    <property type="entry name" value="P-loop containing nucleotide triphosphate hydrolases"/>
    <property type="match status" value="1"/>
</dbReference>
<keyword evidence="5 6" id="KW-0067">ATP-binding</keyword>
<protein>
    <recommendedName>
        <fullName evidence="6">Ribose 1,5-bisphosphate phosphokinase PhnN</fullName>
        <ecNumber evidence="6">2.7.4.23</ecNumber>
    </recommendedName>
    <alternativeName>
        <fullName evidence="6">Ribose 1,5-bisphosphokinase</fullName>
    </alternativeName>
</protein>
<dbReference type="NCBIfam" id="TIGR02322">
    <property type="entry name" value="phosphon_PhnN"/>
    <property type="match status" value="1"/>
</dbReference>
<dbReference type="SMART" id="SM00072">
    <property type="entry name" value="GuKc"/>
    <property type="match status" value="1"/>
</dbReference>
<dbReference type="GO" id="GO:0005829">
    <property type="term" value="C:cytosol"/>
    <property type="evidence" value="ECO:0007669"/>
    <property type="project" value="TreeGrafter"/>
</dbReference>
<evidence type="ECO:0000256" key="3">
    <source>
        <dbReference type="ARBA" id="ARBA00022679"/>
    </source>
</evidence>
<reference evidence="8" key="1">
    <citation type="journal article" date="2014" name="Int. J. Syst. Evol. Microbiol.">
        <title>Complete genome sequence of Corynebacterium casei LMG S-19264T (=DSM 44701T), isolated from a smear-ripened cheese.</title>
        <authorList>
            <consortium name="US DOE Joint Genome Institute (JGI-PGF)"/>
            <person name="Walter F."/>
            <person name="Albersmeier A."/>
            <person name="Kalinowski J."/>
            <person name="Ruckert C."/>
        </authorList>
    </citation>
    <scope>NUCLEOTIDE SEQUENCE</scope>
    <source>
        <strain evidence="8">JCM 30078</strain>
    </source>
</reference>
<sequence length="189" mass="20467">MTGKLIYLMGPSGSGKDSLLRAAREQLESMNCRIAQRVITRSAEATGEDAVAVTPVEFEEMRERGAFALHWRANGLGYGIPSEINAWLESGQHVLVNGSREFLPKALELYPGLEAVLLSVNSGVLSRRLLARGRESLGEIEARMARNSTFRHAEHGTQRALQLDNSGTLDESVKAFVSLVGDAIGSSEG</sequence>
<dbReference type="PANTHER" id="PTHR23117">
    <property type="entry name" value="GUANYLATE KINASE-RELATED"/>
    <property type="match status" value="1"/>
</dbReference>
<name>A0A917PTB3_9PSED</name>
<comment type="pathway">
    <text evidence="2 6">Metabolic intermediate biosynthesis; 5-phospho-alpha-D-ribose 1-diphosphate biosynthesis; 5-phospho-alpha-D-ribose 1-diphosphate from D-ribose 5-phosphate (route II): step 3/3.</text>
</comment>
<keyword evidence="9" id="KW-1185">Reference proteome</keyword>
<keyword evidence="3 6" id="KW-0808">Transferase</keyword>
<dbReference type="PANTHER" id="PTHR23117:SF8">
    <property type="entry name" value="RIBOSE 1,5-BISPHOSPHATE PHOSPHOKINASE PHNN"/>
    <property type="match status" value="1"/>
</dbReference>
<proteinExistence type="inferred from homology"/>
<dbReference type="EC" id="2.7.4.23" evidence="6"/>
<comment type="caution">
    <text evidence="8">The sequence shown here is derived from an EMBL/GenBank/DDBJ whole genome shotgun (WGS) entry which is preliminary data.</text>
</comment>
<dbReference type="SUPFAM" id="SSF52540">
    <property type="entry name" value="P-loop containing nucleoside triphosphate hydrolases"/>
    <property type="match status" value="1"/>
</dbReference>
<comment type="similarity">
    <text evidence="6">Belongs to the ribose 1,5-bisphosphokinase family.</text>
</comment>
<comment type="function">
    <text evidence="6">Catalyzes the phosphorylation of ribose 1,5-bisphosphate to 5-phospho-D-ribosyl alpha-1-diphosphate (PRPP).</text>
</comment>